<name>A0A7D7LA13_9NOSO</name>
<organism evidence="5 6">
    <name type="scientific">Nostoc edaphicum CCNP1411</name>
    <dbReference type="NCBI Taxonomy" id="1472755"/>
    <lineage>
        <taxon>Bacteria</taxon>
        <taxon>Bacillati</taxon>
        <taxon>Cyanobacteriota</taxon>
        <taxon>Cyanophyceae</taxon>
        <taxon>Nostocales</taxon>
        <taxon>Nostocaceae</taxon>
        <taxon>Nostoc</taxon>
    </lineage>
</organism>
<feature type="domain" description="Response regulatory" evidence="4">
    <location>
        <begin position="1"/>
        <end position="64"/>
    </location>
</feature>
<dbReference type="PROSITE" id="PS50110">
    <property type="entry name" value="RESPONSE_REGULATORY"/>
    <property type="match status" value="1"/>
</dbReference>
<sequence length="72" mass="7852">MDSYSLIRLLRAMPKEKGGEIPAIALTAYAGESDRDLVLAVGFQKHIAKPVQPTELLTSIADLLKERVGSEE</sequence>
<dbReference type="InterPro" id="IPR001789">
    <property type="entry name" value="Sig_transdc_resp-reg_receiver"/>
</dbReference>
<keyword evidence="1" id="KW-0597">Phosphoprotein</keyword>
<dbReference type="Gene3D" id="3.40.50.2300">
    <property type="match status" value="1"/>
</dbReference>
<dbReference type="EMBL" id="CP054698">
    <property type="protein sequence ID" value="QMS88116.1"/>
    <property type="molecule type" value="Genomic_DNA"/>
</dbReference>
<proteinExistence type="predicted"/>
<evidence type="ECO:0000313" key="6">
    <source>
        <dbReference type="Proteomes" id="UP000514713"/>
    </source>
</evidence>
<reference evidence="6" key="1">
    <citation type="submission" date="2020-06" db="EMBL/GenBank/DDBJ databases">
        <title>Nostoc edaphicum CCNP1411 genome.</title>
        <authorList>
            <person name="Fidor A."/>
            <person name="Grabski M."/>
            <person name="Gawor J."/>
            <person name="Gromadka R."/>
            <person name="Wegrzyn G."/>
            <person name="Mazur-Marzec H."/>
        </authorList>
    </citation>
    <scope>NUCLEOTIDE SEQUENCE [LARGE SCALE GENOMIC DNA]</scope>
    <source>
        <strain evidence="6">CCNP1411</strain>
    </source>
</reference>
<dbReference type="Proteomes" id="UP000514713">
    <property type="component" value="Chromosome"/>
</dbReference>
<dbReference type="KEGG" id="ned:HUN01_11120"/>
<accession>A0A7D7LA13</accession>
<evidence type="ECO:0000256" key="2">
    <source>
        <dbReference type="ARBA" id="ARBA00023012"/>
    </source>
</evidence>
<gene>
    <name evidence="5" type="ORF">HUN01_11120</name>
</gene>
<dbReference type="PANTHER" id="PTHR45339:SF1">
    <property type="entry name" value="HYBRID SIGNAL TRANSDUCTION HISTIDINE KINASE J"/>
    <property type="match status" value="1"/>
</dbReference>
<protein>
    <submittedName>
        <fullName evidence="5">Response regulator</fullName>
    </submittedName>
</protein>
<evidence type="ECO:0000313" key="5">
    <source>
        <dbReference type="EMBL" id="QMS88116.1"/>
    </source>
</evidence>
<dbReference type="PANTHER" id="PTHR45339">
    <property type="entry name" value="HYBRID SIGNAL TRANSDUCTION HISTIDINE KINASE J"/>
    <property type="match status" value="1"/>
</dbReference>
<evidence type="ECO:0000256" key="1">
    <source>
        <dbReference type="ARBA" id="ARBA00022553"/>
    </source>
</evidence>
<evidence type="ECO:0000256" key="3">
    <source>
        <dbReference type="PROSITE-ProRule" id="PRU00169"/>
    </source>
</evidence>
<dbReference type="GO" id="GO:0000160">
    <property type="term" value="P:phosphorelay signal transduction system"/>
    <property type="evidence" value="ECO:0007669"/>
    <property type="project" value="UniProtKB-KW"/>
</dbReference>
<dbReference type="InterPro" id="IPR011006">
    <property type="entry name" value="CheY-like_superfamily"/>
</dbReference>
<dbReference type="SUPFAM" id="SSF52172">
    <property type="entry name" value="CheY-like"/>
    <property type="match status" value="1"/>
</dbReference>
<keyword evidence="2" id="KW-0902">Two-component regulatory system</keyword>
<keyword evidence="6" id="KW-1185">Reference proteome</keyword>
<dbReference type="AlphaFoldDB" id="A0A7D7LA13"/>
<evidence type="ECO:0000259" key="4">
    <source>
        <dbReference type="PROSITE" id="PS50110"/>
    </source>
</evidence>
<comment type="caution">
    <text evidence="3">Lacks conserved residue(s) required for the propagation of feature annotation.</text>
</comment>